<keyword evidence="2" id="KW-1185">Reference proteome</keyword>
<dbReference type="EMBL" id="CP078145">
    <property type="protein sequence ID" value="QXN91958.1"/>
    <property type="molecule type" value="Genomic_DNA"/>
</dbReference>
<accession>A0ABX8RQP0</accession>
<dbReference type="Proteomes" id="UP000694257">
    <property type="component" value="Chromosome"/>
</dbReference>
<evidence type="ECO:0000313" key="1">
    <source>
        <dbReference type="EMBL" id="QXN91958.1"/>
    </source>
</evidence>
<proteinExistence type="predicted"/>
<dbReference type="RefSeq" id="WP_218472807.1">
    <property type="nucleotide sequence ID" value="NZ_BAABJN010000009.1"/>
</dbReference>
<protein>
    <submittedName>
        <fullName evidence="1">Uncharacterized protein</fullName>
    </submittedName>
</protein>
<reference evidence="1 2" key="1">
    <citation type="submission" date="2021-07" db="EMBL/GenBank/DDBJ databases">
        <title>Whole Genome Sequence of Nocardia Iowensis.</title>
        <authorList>
            <person name="Lamm A."/>
            <person name="Collins-Fairclough A.M."/>
            <person name="Bunk B."/>
            <person name="Sproer C."/>
        </authorList>
    </citation>
    <scope>NUCLEOTIDE SEQUENCE [LARGE SCALE GENOMIC DNA]</scope>
    <source>
        <strain evidence="1 2">NRRL 5646</strain>
    </source>
</reference>
<sequence length="78" mass="8268">MTEERVQVRCILVYGEGADAVAQLATPWHEGRAPLLVAASVIAEQAGLPAGELPGRHFWATGDAAGLDGFELVDDPRQ</sequence>
<organism evidence="1 2">
    <name type="scientific">Nocardia iowensis</name>
    <dbReference type="NCBI Taxonomy" id="204891"/>
    <lineage>
        <taxon>Bacteria</taxon>
        <taxon>Bacillati</taxon>
        <taxon>Actinomycetota</taxon>
        <taxon>Actinomycetes</taxon>
        <taxon>Mycobacteriales</taxon>
        <taxon>Nocardiaceae</taxon>
        <taxon>Nocardia</taxon>
    </lineage>
</organism>
<gene>
    <name evidence="1" type="ORF">KV110_01835</name>
</gene>
<name>A0ABX8RQP0_NOCIO</name>
<evidence type="ECO:0000313" key="2">
    <source>
        <dbReference type="Proteomes" id="UP000694257"/>
    </source>
</evidence>